<dbReference type="InterPro" id="IPR036465">
    <property type="entry name" value="vWFA_dom_sf"/>
</dbReference>
<dbReference type="Proteomes" id="UP000887566">
    <property type="component" value="Unplaced"/>
</dbReference>
<dbReference type="SMART" id="SM00239">
    <property type="entry name" value="C2"/>
    <property type="match status" value="2"/>
</dbReference>
<dbReference type="FunFam" id="2.60.40.150:FF:000099">
    <property type="entry name" value="Copine 3"/>
    <property type="match status" value="1"/>
</dbReference>
<dbReference type="GO" id="GO:0005886">
    <property type="term" value="C:plasma membrane"/>
    <property type="evidence" value="ECO:0007669"/>
    <property type="project" value="UniProtKB-SubCell"/>
</dbReference>
<evidence type="ECO:0000256" key="4">
    <source>
        <dbReference type="ARBA" id="ARBA00004496"/>
    </source>
</evidence>
<dbReference type="Pfam" id="PF07002">
    <property type="entry name" value="Copine"/>
    <property type="match status" value="1"/>
</dbReference>
<evidence type="ECO:0000256" key="1">
    <source>
        <dbReference type="ARBA" id="ARBA00004123"/>
    </source>
</evidence>
<evidence type="ECO:0000256" key="9">
    <source>
        <dbReference type="ARBA" id="ARBA00022723"/>
    </source>
</evidence>
<dbReference type="PANTHER" id="PTHR10857">
    <property type="entry name" value="COPINE"/>
    <property type="match status" value="1"/>
</dbReference>
<dbReference type="GO" id="GO:0005925">
    <property type="term" value="C:focal adhesion"/>
    <property type="evidence" value="ECO:0007669"/>
    <property type="project" value="UniProtKB-SubCell"/>
</dbReference>
<accession>A0A914USU4</accession>
<dbReference type="InterPro" id="IPR002035">
    <property type="entry name" value="VWF_A"/>
</dbReference>
<name>A0A914USU4_9BILA</name>
<evidence type="ECO:0000256" key="14">
    <source>
        <dbReference type="ARBA" id="ARBA00023242"/>
    </source>
</evidence>
<dbReference type="GO" id="GO:0005634">
    <property type="term" value="C:nucleus"/>
    <property type="evidence" value="ECO:0007669"/>
    <property type="project" value="UniProtKB-SubCell"/>
</dbReference>
<proteinExistence type="inferred from homology"/>
<dbReference type="CDD" id="cd04048">
    <property type="entry name" value="C2A_Copine"/>
    <property type="match status" value="1"/>
</dbReference>
<dbReference type="InterPro" id="IPR035892">
    <property type="entry name" value="C2_domain_sf"/>
</dbReference>
<evidence type="ECO:0000256" key="5">
    <source>
        <dbReference type="ARBA" id="ARBA00009048"/>
    </source>
</evidence>
<dbReference type="PANTHER" id="PTHR10857:SF106">
    <property type="entry name" value="C2 DOMAIN-CONTAINING PROTEIN"/>
    <property type="match status" value="1"/>
</dbReference>
<dbReference type="WBParaSite" id="PSAMB.scaffold120size76228.g2152.t1">
    <property type="protein sequence ID" value="PSAMB.scaffold120size76228.g2152.t1"/>
    <property type="gene ID" value="PSAMB.scaffold120size76228.g2152"/>
</dbReference>
<keyword evidence="12" id="KW-0965">Cell junction</keyword>
<dbReference type="Pfam" id="PF00168">
    <property type="entry name" value="C2"/>
    <property type="match status" value="2"/>
</dbReference>
<keyword evidence="7" id="KW-0963">Cytoplasm</keyword>
<dbReference type="GO" id="GO:0005544">
    <property type="term" value="F:calcium-dependent phospholipid binding"/>
    <property type="evidence" value="ECO:0007669"/>
    <property type="project" value="InterPro"/>
</dbReference>
<comment type="subunit">
    <text evidence="16">Monomer. Interacts with ERBB2 (preferentially with the tyrosine phosphorylated form); this interaction occurs at the cell membrane and is increased in a growth factor heregulin-dependent manner. Interacts with SHC1; this interaction may mediate the binding of CPNE3 with ERBB2. Interacts with RACK1.</text>
</comment>
<evidence type="ECO:0000259" key="19">
    <source>
        <dbReference type="PROSITE" id="PS50004"/>
    </source>
</evidence>
<dbReference type="SUPFAM" id="SSF49562">
    <property type="entry name" value="C2 domain (Calcium/lipid-binding domain, CaLB)"/>
    <property type="match status" value="2"/>
</dbReference>
<evidence type="ECO:0000313" key="20">
    <source>
        <dbReference type="Proteomes" id="UP000887566"/>
    </source>
</evidence>
<dbReference type="CDD" id="cd04047">
    <property type="entry name" value="C2B_Copine"/>
    <property type="match status" value="1"/>
</dbReference>
<feature type="domain" description="C2" evidence="19">
    <location>
        <begin position="5"/>
        <end position="132"/>
    </location>
</feature>
<comment type="similarity">
    <text evidence="5">Belongs to the copine family.</text>
</comment>
<evidence type="ECO:0000256" key="3">
    <source>
        <dbReference type="ARBA" id="ARBA00004246"/>
    </source>
</evidence>
<evidence type="ECO:0000256" key="11">
    <source>
        <dbReference type="ARBA" id="ARBA00022837"/>
    </source>
</evidence>
<reference evidence="21" key="1">
    <citation type="submission" date="2022-11" db="UniProtKB">
        <authorList>
            <consortium name="WormBaseParasite"/>
        </authorList>
    </citation>
    <scope>IDENTIFICATION</scope>
</reference>
<dbReference type="InterPro" id="IPR037768">
    <property type="entry name" value="C2B_Copine"/>
</dbReference>
<evidence type="ECO:0000256" key="6">
    <source>
        <dbReference type="ARBA" id="ARBA00022475"/>
    </source>
</evidence>
<dbReference type="FunFam" id="2.60.40.150:FF:000042">
    <property type="entry name" value="Copine 3"/>
    <property type="match status" value="1"/>
</dbReference>
<evidence type="ECO:0000256" key="12">
    <source>
        <dbReference type="ARBA" id="ARBA00022949"/>
    </source>
</evidence>
<dbReference type="GO" id="GO:0005737">
    <property type="term" value="C:cytoplasm"/>
    <property type="evidence" value="ECO:0007669"/>
    <property type="project" value="UniProtKB-SubCell"/>
</dbReference>
<dbReference type="GO" id="GO:0071277">
    <property type="term" value="P:cellular response to calcium ion"/>
    <property type="evidence" value="ECO:0007669"/>
    <property type="project" value="UniProtKB-ARBA"/>
</dbReference>
<keyword evidence="6" id="KW-1003">Cell membrane</keyword>
<evidence type="ECO:0000256" key="2">
    <source>
        <dbReference type="ARBA" id="ARBA00004236"/>
    </source>
</evidence>
<keyword evidence="9" id="KW-0479">Metal-binding</keyword>
<keyword evidence="8" id="KW-0597">Phosphoprotein</keyword>
<dbReference type="SMART" id="SM00327">
    <property type="entry name" value="VWA"/>
    <property type="match status" value="1"/>
</dbReference>
<keyword evidence="14" id="KW-0539">Nucleus</keyword>
<protein>
    <recommendedName>
        <fullName evidence="17">Copine-3</fullName>
    </recommendedName>
    <alternativeName>
        <fullName evidence="18">Copine III</fullName>
    </alternativeName>
</protein>
<keyword evidence="11" id="KW-0106">Calcium</keyword>
<evidence type="ECO:0000256" key="17">
    <source>
        <dbReference type="ARBA" id="ARBA00074834"/>
    </source>
</evidence>
<keyword evidence="20" id="KW-1185">Reference proteome</keyword>
<evidence type="ECO:0000256" key="15">
    <source>
        <dbReference type="ARBA" id="ARBA00058857"/>
    </source>
</evidence>
<comment type="function">
    <text evidence="15">Calcium-dependent phospholipid-binding protein that plays a role in ERBB2-mediated tumor cell migration in response to growth factor heregulin stimulation.</text>
</comment>
<dbReference type="SUPFAM" id="SSF53300">
    <property type="entry name" value="vWA-like"/>
    <property type="match status" value="1"/>
</dbReference>
<feature type="domain" description="C2" evidence="19">
    <location>
        <begin position="141"/>
        <end position="265"/>
    </location>
</feature>
<evidence type="ECO:0000256" key="7">
    <source>
        <dbReference type="ARBA" id="ARBA00022490"/>
    </source>
</evidence>
<evidence type="ECO:0000256" key="16">
    <source>
        <dbReference type="ARBA" id="ARBA00065466"/>
    </source>
</evidence>
<evidence type="ECO:0000256" key="10">
    <source>
        <dbReference type="ARBA" id="ARBA00022737"/>
    </source>
</evidence>
<sequence length="559" mass="62513">MAASIDSPSAQHSQRSSSAKLVTRVELSIKCRDLPNMDLFSLTDPICILYIEDPIAKKWLEYGRTERIDNNLNPDFLKRFEIDYFFEEKQLMRFELYDVDSKSEKLKKEKFIGSCDISLGEIVARSPVWRELRKSPKSRSTRGEIIIAAEEIDTTKDAVLLEMCANDVDRKDRFGKSDPFLTINKVNPDDSTTVIHRTEVVRNTLDPSWAPFTIPLRSLCGSDYTRPILIECFDWNQNGAHEFIGSFYTSIDQILSTPKEQMAVFELENLALKEKKKDYRHSGMVTVTRAVLKKNYSLVDYLGAGTRLRCTIAIDLTKSNGLPFDRSSLHYLDQNGQSENDYERALIAVCTIMQDYNRDAKFAVYGFGAIPLIDGDGETVAHDFALNGDPSSAECVGVDGVLTAYRQTLLSVILHEPTCFAPIISKVAAQAHVHENGSGYEVLVILTNGALNDLKETTQTIVNASTLPLSIIIVGIGNGDFSAMEVLDGDERRLASGDVKAARDIVQFVRVDRFRREGRHSKTNHSKASLSKEVLAELPAQLISYMRANGIDPKSVTKS</sequence>
<evidence type="ECO:0000256" key="8">
    <source>
        <dbReference type="ARBA" id="ARBA00022553"/>
    </source>
</evidence>
<dbReference type="InterPro" id="IPR000008">
    <property type="entry name" value="C2_dom"/>
</dbReference>
<comment type="subcellular location">
    <subcellularLocation>
        <location evidence="3">Cell junction</location>
        <location evidence="3">Focal adhesion</location>
    </subcellularLocation>
    <subcellularLocation>
        <location evidence="2">Cell membrane</location>
    </subcellularLocation>
    <subcellularLocation>
        <location evidence="4">Cytoplasm</location>
    </subcellularLocation>
    <subcellularLocation>
        <location evidence="1">Nucleus</location>
    </subcellularLocation>
</comment>
<organism evidence="20 21">
    <name type="scientific">Plectus sambesii</name>
    <dbReference type="NCBI Taxonomy" id="2011161"/>
    <lineage>
        <taxon>Eukaryota</taxon>
        <taxon>Metazoa</taxon>
        <taxon>Ecdysozoa</taxon>
        <taxon>Nematoda</taxon>
        <taxon>Chromadorea</taxon>
        <taxon>Plectida</taxon>
        <taxon>Plectina</taxon>
        <taxon>Plectoidea</taxon>
        <taxon>Plectidae</taxon>
        <taxon>Plectus</taxon>
    </lineage>
</organism>
<evidence type="ECO:0000313" key="21">
    <source>
        <dbReference type="WBParaSite" id="PSAMB.scaffold120size76228.g2152.t1"/>
    </source>
</evidence>
<evidence type="ECO:0000256" key="18">
    <source>
        <dbReference type="ARBA" id="ARBA00076171"/>
    </source>
</evidence>
<dbReference type="Gene3D" id="2.60.40.150">
    <property type="entry name" value="C2 domain"/>
    <property type="match status" value="2"/>
</dbReference>
<dbReference type="InterPro" id="IPR045052">
    <property type="entry name" value="Copine"/>
</dbReference>
<evidence type="ECO:0000256" key="13">
    <source>
        <dbReference type="ARBA" id="ARBA00023136"/>
    </source>
</evidence>
<dbReference type="PROSITE" id="PS50004">
    <property type="entry name" value="C2"/>
    <property type="match status" value="2"/>
</dbReference>
<dbReference type="InterPro" id="IPR010734">
    <property type="entry name" value="Copine_C"/>
</dbReference>
<keyword evidence="10" id="KW-0677">Repeat</keyword>
<keyword evidence="13" id="KW-0472">Membrane</keyword>
<dbReference type="AlphaFoldDB" id="A0A914USU4"/>
<dbReference type="GO" id="GO:0046872">
    <property type="term" value="F:metal ion binding"/>
    <property type="evidence" value="ECO:0007669"/>
    <property type="project" value="UniProtKB-KW"/>
</dbReference>